<gene>
    <name evidence="2" type="ORF">I4J89_03410</name>
</gene>
<sequence>MPSTFRNTGNLPRCTIPRLSYAAGAVYADPSPAFLLACTAIAAGLVVVLLALFPPLRRMVDARRPHTEKIIGRRS</sequence>
<organism evidence="2 3">
    <name type="scientific">Actinoplanes aureus</name>
    <dbReference type="NCBI Taxonomy" id="2792083"/>
    <lineage>
        <taxon>Bacteria</taxon>
        <taxon>Bacillati</taxon>
        <taxon>Actinomycetota</taxon>
        <taxon>Actinomycetes</taxon>
        <taxon>Micromonosporales</taxon>
        <taxon>Micromonosporaceae</taxon>
        <taxon>Actinoplanes</taxon>
    </lineage>
</organism>
<dbReference type="AlphaFoldDB" id="A0A931BZM3"/>
<proteinExistence type="predicted"/>
<feature type="transmembrane region" description="Helical" evidence="1">
    <location>
        <begin position="33"/>
        <end position="53"/>
    </location>
</feature>
<dbReference type="EMBL" id="JADQTO010000002">
    <property type="protein sequence ID" value="MBG0560514.1"/>
    <property type="molecule type" value="Genomic_DNA"/>
</dbReference>
<dbReference type="RefSeq" id="WP_196412333.1">
    <property type="nucleotide sequence ID" value="NZ_JADQTO010000002.1"/>
</dbReference>
<keyword evidence="1" id="KW-0472">Membrane</keyword>
<accession>A0A931BZM3</accession>
<protein>
    <submittedName>
        <fullName evidence="2">Uncharacterized protein</fullName>
    </submittedName>
</protein>
<evidence type="ECO:0000256" key="1">
    <source>
        <dbReference type="SAM" id="Phobius"/>
    </source>
</evidence>
<keyword evidence="1" id="KW-0812">Transmembrane</keyword>
<evidence type="ECO:0000313" key="2">
    <source>
        <dbReference type="EMBL" id="MBG0560514.1"/>
    </source>
</evidence>
<keyword evidence="3" id="KW-1185">Reference proteome</keyword>
<reference evidence="2" key="1">
    <citation type="submission" date="2020-11" db="EMBL/GenBank/DDBJ databases">
        <title>Isolation and identification of active actinomycetes.</title>
        <authorList>
            <person name="Sun X."/>
        </authorList>
    </citation>
    <scope>NUCLEOTIDE SEQUENCE</scope>
    <source>
        <strain evidence="2">NEAU-A11</strain>
    </source>
</reference>
<name>A0A931BZM3_9ACTN</name>
<keyword evidence="1" id="KW-1133">Transmembrane helix</keyword>
<evidence type="ECO:0000313" key="3">
    <source>
        <dbReference type="Proteomes" id="UP000598146"/>
    </source>
</evidence>
<comment type="caution">
    <text evidence="2">The sequence shown here is derived from an EMBL/GenBank/DDBJ whole genome shotgun (WGS) entry which is preliminary data.</text>
</comment>
<dbReference type="Proteomes" id="UP000598146">
    <property type="component" value="Unassembled WGS sequence"/>
</dbReference>